<reference evidence="3" key="1">
    <citation type="submission" date="2016-06" db="UniProtKB">
        <authorList>
            <consortium name="WormBaseParasite"/>
        </authorList>
    </citation>
    <scope>IDENTIFICATION</scope>
</reference>
<evidence type="ECO:0000313" key="3">
    <source>
        <dbReference type="WBParaSite" id="GPUH_0001793001-mRNA-1"/>
    </source>
</evidence>
<dbReference type="Proteomes" id="UP000271098">
    <property type="component" value="Unassembled WGS sequence"/>
</dbReference>
<accession>A0A183EAB4</accession>
<dbReference type="EMBL" id="UYRT01085874">
    <property type="protein sequence ID" value="VDN30675.1"/>
    <property type="molecule type" value="Genomic_DNA"/>
</dbReference>
<organism evidence="3">
    <name type="scientific">Gongylonema pulchrum</name>
    <dbReference type="NCBI Taxonomy" id="637853"/>
    <lineage>
        <taxon>Eukaryota</taxon>
        <taxon>Metazoa</taxon>
        <taxon>Ecdysozoa</taxon>
        <taxon>Nematoda</taxon>
        <taxon>Chromadorea</taxon>
        <taxon>Rhabditida</taxon>
        <taxon>Spirurina</taxon>
        <taxon>Spiruromorpha</taxon>
        <taxon>Spiruroidea</taxon>
        <taxon>Gongylonematidae</taxon>
        <taxon>Gongylonema</taxon>
    </lineage>
</organism>
<reference evidence="1 2" key="2">
    <citation type="submission" date="2018-11" db="EMBL/GenBank/DDBJ databases">
        <authorList>
            <consortium name="Pathogen Informatics"/>
        </authorList>
    </citation>
    <scope>NUCLEOTIDE SEQUENCE [LARGE SCALE GENOMIC DNA]</scope>
</reference>
<gene>
    <name evidence="1" type="ORF">GPUH_LOCUS17905</name>
</gene>
<sequence length="66" mass="7632">MMWAQATVFIGVTEMGNMRLEAFEFCLFGYGQESKERFQNLLACECDREDEGLDHSKIFALEARCN</sequence>
<dbReference type="WBParaSite" id="GPUH_0001793001-mRNA-1">
    <property type="protein sequence ID" value="GPUH_0001793001-mRNA-1"/>
    <property type="gene ID" value="GPUH_0001793001"/>
</dbReference>
<evidence type="ECO:0000313" key="2">
    <source>
        <dbReference type="Proteomes" id="UP000271098"/>
    </source>
</evidence>
<keyword evidence="2" id="KW-1185">Reference proteome</keyword>
<name>A0A183EAB4_9BILA</name>
<proteinExistence type="predicted"/>
<dbReference type="AlphaFoldDB" id="A0A183EAB4"/>
<protein>
    <submittedName>
        <fullName evidence="3">FBD domain-containing protein</fullName>
    </submittedName>
</protein>
<evidence type="ECO:0000313" key="1">
    <source>
        <dbReference type="EMBL" id="VDN30675.1"/>
    </source>
</evidence>